<accession>A0A099L1Y7</accession>
<dbReference type="RefSeq" id="WP_033080662.1">
    <property type="nucleotide sequence ID" value="NZ_JQEC01000004.1"/>
</dbReference>
<protein>
    <recommendedName>
        <fullName evidence="1">Serine aminopeptidase S33 domain-containing protein</fullName>
    </recommendedName>
</protein>
<feature type="domain" description="Serine aminopeptidase S33" evidence="1">
    <location>
        <begin position="81"/>
        <end position="224"/>
    </location>
</feature>
<dbReference type="PANTHER" id="PTHR43798:SF33">
    <property type="entry name" value="HYDROLASE, PUTATIVE (AFU_ORTHOLOGUE AFUA_2G14860)-RELATED"/>
    <property type="match status" value="1"/>
</dbReference>
<reference evidence="2 3" key="1">
    <citation type="submission" date="2014-08" db="EMBL/GenBank/DDBJ databases">
        <title>Genomic and Phenotypic Diversity of Colwellia psychrerythraea strains from Disparate Marine Basins.</title>
        <authorList>
            <person name="Techtmann S.M."/>
            <person name="Stelling S.C."/>
            <person name="Utturkar S.M."/>
            <person name="Alshibli N."/>
            <person name="Harris A."/>
            <person name="Brown S.D."/>
            <person name="Hazen T.C."/>
        </authorList>
    </citation>
    <scope>NUCLEOTIDE SEQUENCE [LARGE SCALE GENOMIC DNA]</scope>
    <source>
        <strain evidence="2 3">GAB14E</strain>
    </source>
</reference>
<dbReference type="PANTHER" id="PTHR43798">
    <property type="entry name" value="MONOACYLGLYCEROL LIPASE"/>
    <property type="match status" value="1"/>
</dbReference>
<dbReference type="InterPro" id="IPR050266">
    <property type="entry name" value="AB_hydrolase_sf"/>
</dbReference>
<dbReference type="GO" id="GO:0016020">
    <property type="term" value="C:membrane"/>
    <property type="evidence" value="ECO:0007669"/>
    <property type="project" value="TreeGrafter"/>
</dbReference>
<dbReference type="Gene3D" id="3.40.50.1820">
    <property type="entry name" value="alpha/beta hydrolase"/>
    <property type="match status" value="1"/>
</dbReference>
<dbReference type="EMBL" id="JQEC01000004">
    <property type="protein sequence ID" value="KGJ96876.1"/>
    <property type="molecule type" value="Genomic_DNA"/>
</dbReference>
<comment type="caution">
    <text evidence="2">The sequence shown here is derived from an EMBL/GenBank/DDBJ whole genome shotgun (WGS) entry which is preliminary data.</text>
</comment>
<dbReference type="SUPFAM" id="SSF53474">
    <property type="entry name" value="alpha/beta-Hydrolases"/>
    <property type="match status" value="1"/>
</dbReference>
<dbReference type="InterPro" id="IPR022742">
    <property type="entry name" value="Hydrolase_4"/>
</dbReference>
<dbReference type="AlphaFoldDB" id="A0A099L1Y7"/>
<dbReference type="Proteomes" id="UP000029868">
    <property type="component" value="Unassembled WGS sequence"/>
</dbReference>
<evidence type="ECO:0000259" key="1">
    <source>
        <dbReference type="Pfam" id="PF12146"/>
    </source>
</evidence>
<proteinExistence type="predicted"/>
<organism evidence="2 3">
    <name type="scientific">Colwellia psychrerythraea</name>
    <name type="common">Vibrio psychroerythus</name>
    <dbReference type="NCBI Taxonomy" id="28229"/>
    <lineage>
        <taxon>Bacteria</taxon>
        <taxon>Pseudomonadati</taxon>
        <taxon>Pseudomonadota</taxon>
        <taxon>Gammaproteobacteria</taxon>
        <taxon>Alteromonadales</taxon>
        <taxon>Colwelliaceae</taxon>
        <taxon>Colwellia</taxon>
    </lineage>
</organism>
<gene>
    <name evidence="2" type="ORF">GAB14E_1344</name>
</gene>
<dbReference type="InterPro" id="IPR029058">
    <property type="entry name" value="AB_hydrolase_fold"/>
</dbReference>
<name>A0A099L1Y7_COLPS</name>
<evidence type="ECO:0000313" key="3">
    <source>
        <dbReference type="Proteomes" id="UP000029868"/>
    </source>
</evidence>
<dbReference type="PATRIC" id="fig|28229.3.peg.504"/>
<evidence type="ECO:0000313" key="2">
    <source>
        <dbReference type="EMBL" id="KGJ96876.1"/>
    </source>
</evidence>
<sequence length="288" mass="32313">MKFSYFNNAGSKFGLASIARSMTATLSRLAPRFSSFLGENILMKPYSRRKYDFQQIKPTKELNLQTSMGIAHINLFGTGSRVIIVSHGWGDNSNSFEEMIIALTEQGYVIAAIDHIGHGKSTGSKSHLLSFIESLDLLIEHFHEERIKVSAVIGHSMGAIATLNLPSYLLANKKIILISSPINFFELMFEKVEQAGISSKLLSRVLESISHKHGKSWQQLTTESNRDKLAFDLTFIHDRQDRYAPFADVTQFLKQENTPLIETQGLGHRRILSDTNVINNITQVLSSQ</sequence>
<dbReference type="Pfam" id="PF12146">
    <property type="entry name" value="Hydrolase_4"/>
    <property type="match status" value="1"/>
</dbReference>